<gene>
    <name evidence="14" type="primary">folK</name>
    <name evidence="14" type="ORF">U0035_04195</name>
</gene>
<dbReference type="Proteomes" id="UP001325680">
    <property type="component" value="Chromosome"/>
</dbReference>
<keyword evidence="9" id="KW-0289">Folate biosynthesis</keyword>
<dbReference type="CDD" id="cd00483">
    <property type="entry name" value="HPPK"/>
    <property type="match status" value="1"/>
</dbReference>
<evidence type="ECO:0000256" key="6">
    <source>
        <dbReference type="ARBA" id="ARBA00022741"/>
    </source>
</evidence>
<keyword evidence="7" id="KW-0418">Kinase</keyword>
<comment type="pathway">
    <text evidence="1">Cofactor biosynthesis; tetrahydrofolate biosynthesis; 2-amino-4-hydroxy-6-hydroxymethyl-7,8-dihydropteridine diphosphate from 7,8-dihydroneopterin triphosphate: step 4/4.</text>
</comment>
<dbReference type="GO" id="GO:0003848">
    <property type="term" value="F:2-amino-4-hydroxy-6-hydroxymethyldihydropteridine diphosphokinase activity"/>
    <property type="evidence" value="ECO:0007669"/>
    <property type="project" value="UniProtKB-EC"/>
</dbReference>
<evidence type="ECO:0000313" key="14">
    <source>
        <dbReference type="EMBL" id="WQD39348.1"/>
    </source>
</evidence>
<dbReference type="PANTHER" id="PTHR43071:SF1">
    <property type="entry name" value="2-AMINO-4-HYDROXY-6-HYDROXYMETHYLDIHYDROPTERIDINE PYROPHOSPHOKINASE"/>
    <property type="match status" value="1"/>
</dbReference>
<evidence type="ECO:0000256" key="12">
    <source>
        <dbReference type="ARBA" id="ARBA00033413"/>
    </source>
</evidence>
<dbReference type="InterPro" id="IPR000550">
    <property type="entry name" value="Hppk"/>
</dbReference>
<accession>A0ABZ0W7T2</accession>
<evidence type="ECO:0000256" key="3">
    <source>
        <dbReference type="ARBA" id="ARBA00013253"/>
    </source>
</evidence>
<evidence type="ECO:0000256" key="4">
    <source>
        <dbReference type="ARBA" id="ARBA00016218"/>
    </source>
</evidence>
<protein>
    <recommendedName>
        <fullName evidence="4">2-amino-4-hydroxy-6-hydroxymethyldihydropteridine pyrophosphokinase</fullName>
        <ecNumber evidence="3">2.7.6.3</ecNumber>
    </recommendedName>
    <alternativeName>
        <fullName evidence="11">6-hydroxymethyl-7,8-dihydropterin pyrophosphokinase</fullName>
    </alternativeName>
    <alternativeName>
        <fullName evidence="12">7,8-dihydro-6-hydroxymethylpterin-pyrophosphokinase</fullName>
    </alternativeName>
</protein>
<dbReference type="InterPro" id="IPR035907">
    <property type="entry name" value="Hppk_sf"/>
</dbReference>
<feature type="domain" description="7,8-dihydro-6-hydroxymethylpterin-pyrophosphokinase" evidence="13">
    <location>
        <begin position="93"/>
        <end position="104"/>
    </location>
</feature>
<keyword evidence="15" id="KW-1185">Reference proteome</keyword>
<dbReference type="NCBIfam" id="TIGR01498">
    <property type="entry name" value="folK"/>
    <property type="match status" value="1"/>
</dbReference>
<evidence type="ECO:0000256" key="11">
    <source>
        <dbReference type="ARBA" id="ARBA00029766"/>
    </source>
</evidence>
<evidence type="ECO:0000256" key="7">
    <source>
        <dbReference type="ARBA" id="ARBA00022777"/>
    </source>
</evidence>
<dbReference type="Gene3D" id="3.30.70.560">
    <property type="entry name" value="7,8-Dihydro-6-hydroxymethylpterin-pyrophosphokinase HPPK"/>
    <property type="match status" value="1"/>
</dbReference>
<proteinExistence type="inferred from homology"/>
<dbReference type="PANTHER" id="PTHR43071">
    <property type="entry name" value="2-AMINO-4-HYDROXY-6-HYDROXYMETHYLDIHYDROPTERIDINE PYROPHOSPHOKINASE"/>
    <property type="match status" value="1"/>
</dbReference>
<evidence type="ECO:0000256" key="1">
    <source>
        <dbReference type="ARBA" id="ARBA00005051"/>
    </source>
</evidence>
<keyword evidence="6" id="KW-0547">Nucleotide-binding</keyword>
<sequence length="170" mass="19154">MFINQKIKETFLIIGTNLGDRPAHLQQAIAQIEENVGKILHRSSVYETEPWGITDQPSFYNQVLKVATTLNPLQLLTATLAIEKEMGRVRAERYGARIIDIDILFFDDLVINTGELTIPHPRITERNFVLAPLAEIAPHLVHPVLHQTISEIWSAGNDQLGVKKIASNER</sequence>
<name>A0ABZ0W7T2_9BACT</name>
<evidence type="ECO:0000256" key="10">
    <source>
        <dbReference type="ARBA" id="ARBA00029409"/>
    </source>
</evidence>
<comment type="similarity">
    <text evidence="2">Belongs to the HPPK family.</text>
</comment>
<comment type="function">
    <text evidence="10">Catalyzes the transfer of pyrophosphate from adenosine triphosphate (ATP) to 6-hydroxymethyl-7,8-dihydropterin, an enzymatic step in folate biosynthesis pathway.</text>
</comment>
<keyword evidence="5 14" id="KW-0808">Transferase</keyword>
<evidence type="ECO:0000259" key="13">
    <source>
        <dbReference type="PROSITE" id="PS00794"/>
    </source>
</evidence>
<dbReference type="EC" id="2.7.6.3" evidence="3"/>
<evidence type="ECO:0000313" key="15">
    <source>
        <dbReference type="Proteomes" id="UP001325680"/>
    </source>
</evidence>
<keyword evidence="8" id="KW-0067">ATP-binding</keyword>
<dbReference type="PROSITE" id="PS00794">
    <property type="entry name" value="HPPK"/>
    <property type="match status" value="1"/>
</dbReference>
<dbReference type="SUPFAM" id="SSF55083">
    <property type="entry name" value="6-hydroxymethyl-7,8-dihydropterin pyrophosphokinase, HPPK"/>
    <property type="match status" value="1"/>
</dbReference>
<organism evidence="14 15">
    <name type="scientific">Niabella yanshanensis</name>
    <dbReference type="NCBI Taxonomy" id="577386"/>
    <lineage>
        <taxon>Bacteria</taxon>
        <taxon>Pseudomonadati</taxon>
        <taxon>Bacteroidota</taxon>
        <taxon>Chitinophagia</taxon>
        <taxon>Chitinophagales</taxon>
        <taxon>Chitinophagaceae</taxon>
        <taxon>Niabella</taxon>
    </lineage>
</organism>
<dbReference type="RefSeq" id="WP_245957856.1">
    <property type="nucleotide sequence ID" value="NZ_CP139960.1"/>
</dbReference>
<reference evidence="14 15" key="1">
    <citation type="submission" date="2023-12" db="EMBL/GenBank/DDBJ databases">
        <title>Genome sequencing and assembly of bacterial species from a model synthetic community.</title>
        <authorList>
            <person name="Hogle S.L."/>
        </authorList>
    </citation>
    <scope>NUCLEOTIDE SEQUENCE [LARGE SCALE GENOMIC DNA]</scope>
    <source>
        <strain evidence="14 15">HAMBI_3031</strain>
    </source>
</reference>
<evidence type="ECO:0000256" key="9">
    <source>
        <dbReference type="ARBA" id="ARBA00022909"/>
    </source>
</evidence>
<evidence type="ECO:0000256" key="8">
    <source>
        <dbReference type="ARBA" id="ARBA00022840"/>
    </source>
</evidence>
<dbReference type="EMBL" id="CP139960">
    <property type="protein sequence ID" value="WQD39348.1"/>
    <property type="molecule type" value="Genomic_DNA"/>
</dbReference>
<evidence type="ECO:0000256" key="5">
    <source>
        <dbReference type="ARBA" id="ARBA00022679"/>
    </source>
</evidence>
<evidence type="ECO:0000256" key="2">
    <source>
        <dbReference type="ARBA" id="ARBA00005810"/>
    </source>
</evidence>
<dbReference type="Pfam" id="PF01288">
    <property type="entry name" value="HPPK"/>
    <property type="match status" value="1"/>
</dbReference>